<dbReference type="AlphaFoldDB" id="A0A9W6Z4M6"/>
<evidence type="ECO:0000256" key="7">
    <source>
        <dbReference type="ARBA" id="ARBA00035399"/>
    </source>
</evidence>
<evidence type="ECO:0000256" key="3">
    <source>
        <dbReference type="ARBA" id="ARBA00022980"/>
    </source>
</evidence>
<comment type="similarity">
    <text evidence="2">Belongs to the universal ribosomal protein uL29 family.</text>
</comment>
<gene>
    <name evidence="8" type="ORF">Amon01_000822700</name>
</gene>
<dbReference type="GO" id="GO:0005762">
    <property type="term" value="C:mitochondrial large ribosomal subunit"/>
    <property type="evidence" value="ECO:0007669"/>
    <property type="project" value="TreeGrafter"/>
</dbReference>
<name>A0A9W6Z4M6_AMBMO</name>
<keyword evidence="4" id="KW-0496">Mitochondrion</keyword>
<dbReference type="GO" id="GO:0032543">
    <property type="term" value="P:mitochondrial translation"/>
    <property type="evidence" value="ECO:0007669"/>
    <property type="project" value="TreeGrafter"/>
</dbReference>
<evidence type="ECO:0000313" key="8">
    <source>
        <dbReference type="EMBL" id="GMG56160.1"/>
    </source>
</evidence>
<dbReference type="GO" id="GO:0003735">
    <property type="term" value="F:structural constituent of ribosome"/>
    <property type="evidence" value="ECO:0007669"/>
    <property type="project" value="InterPro"/>
</dbReference>
<accession>A0A9W6Z4M6</accession>
<dbReference type="InterPro" id="IPR010729">
    <property type="entry name" value="Ribosomal_uL29_mit"/>
</dbReference>
<proteinExistence type="inferred from homology"/>
<comment type="caution">
    <text evidence="8">The sequence shown here is derived from an EMBL/GenBank/DDBJ whole genome shotgun (WGS) entry which is preliminary data.</text>
</comment>
<protein>
    <recommendedName>
        <fullName evidence="6">Large ribosomal subunit protein uL29m</fullName>
    </recommendedName>
    <alternativeName>
        <fullName evidence="7">54S ribosomal protein L4, mitochondrial</fullName>
    </alternativeName>
</protein>
<evidence type="ECO:0000256" key="2">
    <source>
        <dbReference type="ARBA" id="ARBA00009254"/>
    </source>
</evidence>
<dbReference type="PANTHER" id="PTHR21183:SF18">
    <property type="entry name" value="LARGE RIBOSOMAL SUBUNIT PROTEIN UL29M"/>
    <property type="match status" value="1"/>
</dbReference>
<dbReference type="PANTHER" id="PTHR21183">
    <property type="entry name" value="RIBOSOMAL PROTEIN L47, MITOCHONDRIAL-RELATED"/>
    <property type="match status" value="1"/>
</dbReference>
<dbReference type="InterPro" id="IPR038340">
    <property type="entry name" value="MRP-L47_sf"/>
</dbReference>
<reference evidence="8" key="1">
    <citation type="submission" date="2023-04" db="EMBL/GenBank/DDBJ databases">
        <title>Ambrosiozyma monospora NBRC 1965.</title>
        <authorList>
            <person name="Ichikawa N."/>
            <person name="Sato H."/>
            <person name="Tonouchi N."/>
        </authorList>
    </citation>
    <scope>NUCLEOTIDE SEQUENCE</scope>
    <source>
        <strain evidence="8">NBRC 1965</strain>
    </source>
</reference>
<dbReference type="Pfam" id="PF06984">
    <property type="entry name" value="MRP-L47"/>
    <property type="match status" value="1"/>
</dbReference>
<keyword evidence="9" id="KW-1185">Reference proteome</keyword>
<evidence type="ECO:0000256" key="5">
    <source>
        <dbReference type="ARBA" id="ARBA00023274"/>
    </source>
</evidence>
<dbReference type="Proteomes" id="UP001165063">
    <property type="component" value="Unassembled WGS sequence"/>
</dbReference>
<evidence type="ECO:0000256" key="4">
    <source>
        <dbReference type="ARBA" id="ARBA00023128"/>
    </source>
</evidence>
<evidence type="ECO:0000256" key="6">
    <source>
        <dbReference type="ARBA" id="ARBA00035289"/>
    </source>
</evidence>
<sequence length="173" mass="20489">MLLIVIFVIIDQHDSGNQVLRRGGTLRRLEYAPHKFLENFEFCRSIQKSTLNWGEENQSEPEHQTLELINWTFGISLVDHITYQEMSRQQLAKFSTCASQLARKSYRISPHIKLRPPILPTVNNIEVKDDHPLWQFFHDKKFIRASEEVRFTGRAWTVPELRRKSFDDLHQLC</sequence>
<keyword evidence="5" id="KW-0687">Ribonucleoprotein</keyword>
<evidence type="ECO:0000256" key="1">
    <source>
        <dbReference type="ARBA" id="ARBA00004173"/>
    </source>
</evidence>
<dbReference type="EMBL" id="BSXU01007002">
    <property type="protein sequence ID" value="GMG56160.1"/>
    <property type="molecule type" value="Genomic_DNA"/>
</dbReference>
<dbReference type="Gene3D" id="6.10.330.20">
    <property type="match status" value="1"/>
</dbReference>
<evidence type="ECO:0000313" key="9">
    <source>
        <dbReference type="Proteomes" id="UP001165063"/>
    </source>
</evidence>
<keyword evidence="3" id="KW-0689">Ribosomal protein</keyword>
<comment type="subcellular location">
    <subcellularLocation>
        <location evidence="1">Mitochondrion</location>
    </subcellularLocation>
</comment>
<dbReference type="OrthoDB" id="4095160at2759"/>
<organism evidence="8 9">
    <name type="scientific">Ambrosiozyma monospora</name>
    <name type="common">Yeast</name>
    <name type="synonym">Endomycopsis monosporus</name>
    <dbReference type="NCBI Taxonomy" id="43982"/>
    <lineage>
        <taxon>Eukaryota</taxon>
        <taxon>Fungi</taxon>
        <taxon>Dikarya</taxon>
        <taxon>Ascomycota</taxon>
        <taxon>Saccharomycotina</taxon>
        <taxon>Pichiomycetes</taxon>
        <taxon>Pichiales</taxon>
        <taxon>Pichiaceae</taxon>
        <taxon>Ambrosiozyma</taxon>
    </lineage>
</organism>